<keyword evidence="2" id="KW-0863">Zinc-finger</keyword>
<dbReference type="WBParaSite" id="nRc.2.0.1.t37232-RA">
    <property type="protein sequence ID" value="nRc.2.0.1.t37232-RA"/>
    <property type="gene ID" value="nRc.2.0.1.g37232"/>
</dbReference>
<dbReference type="AlphaFoldDB" id="A0A915KET7"/>
<feature type="domain" description="BED-type" evidence="4">
    <location>
        <begin position="174"/>
        <end position="217"/>
    </location>
</feature>
<dbReference type="GO" id="GO:0003677">
    <property type="term" value="F:DNA binding"/>
    <property type="evidence" value="ECO:0007669"/>
    <property type="project" value="InterPro"/>
</dbReference>
<evidence type="ECO:0000256" key="1">
    <source>
        <dbReference type="ARBA" id="ARBA00022723"/>
    </source>
</evidence>
<dbReference type="Pfam" id="PF02892">
    <property type="entry name" value="zf-BED"/>
    <property type="match status" value="1"/>
</dbReference>
<protein>
    <submittedName>
        <fullName evidence="6">BED-type domain-containing protein</fullName>
    </submittedName>
</protein>
<evidence type="ECO:0000313" key="5">
    <source>
        <dbReference type="Proteomes" id="UP000887565"/>
    </source>
</evidence>
<accession>A0A915KET7</accession>
<keyword evidence="5" id="KW-1185">Reference proteome</keyword>
<evidence type="ECO:0000313" key="6">
    <source>
        <dbReference type="WBParaSite" id="nRc.2.0.1.t37232-RA"/>
    </source>
</evidence>
<sequence length="433" mass="49077">SAILSFGDTPIELGLKSGESVTAPEEDSVAANKPHIIFGNVNGNLINLSPKYSKTCLHFSKYFSLLVKLNKRNRLSTATELALGSAPSWSGKSERDKIVVVRPSIGVQSGGDYVGVIVDESQHLTNRSTKKTVRRRLEDGNEKKILDEHLITFTKSTFPLDLILHRLIIARMKSLIYEYFYSGQDKETATCKFCQKKTISKFGSTTAIWTHLMKIHSMEYINEMEPKRRDGEQEQKGTTLVEQYFIIPPASTGLWLRSEPECKEGLCTKIVRKLLKYCKKSTKYTRLRKFRSVAESPPHCVERIFVIIMAQKGALRSRIDDVRWIGYQRDLSTNEQHCSEPGSTELILRRKIRSSNERLQIGSKPNAHRPTVTAVCSLIGKHMDLKISPISSLSNDSCSITWHQWQVEYPIDKKINFCSRAALSNASLHHGYL</sequence>
<evidence type="ECO:0000259" key="4">
    <source>
        <dbReference type="Pfam" id="PF02892"/>
    </source>
</evidence>
<dbReference type="Proteomes" id="UP000887565">
    <property type="component" value="Unplaced"/>
</dbReference>
<keyword evidence="1" id="KW-0479">Metal-binding</keyword>
<keyword evidence="3" id="KW-0862">Zinc</keyword>
<dbReference type="GO" id="GO:0008270">
    <property type="term" value="F:zinc ion binding"/>
    <property type="evidence" value="ECO:0007669"/>
    <property type="project" value="UniProtKB-KW"/>
</dbReference>
<name>A0A915KET7_ROMCU</name>
<reference evidence="6" key="1">
    <citation type="submission" date="2022-11" db="UniProtKB">
        <authorList>
            <consortium name="WormBaseParasite"/>
        </authorList>
    </citation>
    <scope>IDENTIFICATION</scope>
</reference>
<dbReference type="InterPro" id="IPR003656">
    <property type="entry name" value="Znf_BED"/>
</dbReference>
<evidence type="ECO:0000256" key="3">
    <source>
        <dbReference type="ARBA" id="ARBA00022833"/>
    </source>
</evidence>
<organism evidence="5 6">
    <name type="scientific">Romanomermis culicivorax</name>
    <name type="common">Nematode worm</name>
    <dbReference type="NCBI Taxonomy" id="13658"/>
    <lineage>
        <taxon>Eukaryota</taxon>
        <taxon>Metazoa</taxon>
        <taxon>Ecdysozoa</taxon>
        <taxon>Nematoda</taxon>
        <taxon>Enoplea</taxon>
        <taxon>Dorylaimia</taxon>
        <taxon>Mermithida</taxon>
        <taxon>Mermithoidea</taxon>
        <taxon>Mermithidae</taxon>
        <taxon>Romanomermis</taxon>
    </lineage>
</organism>
<proteinExistence type="predicted"/>
<evidence type="ECO:0000256" key="2">
    <source>
        <dbReference type="ARBA" id="ARBA00022771"/>
    </source>
</evidence>